<dbReference type="PROSITE" id="PS50011">
    <property type="entry name" value="PROTEIN_KINASE_DOM"/>
    <property type="match status" value="1"/>
</dbReference>
<dbReference type="FunFam" id="3.30.70.270:FF:000020">
    <property type="entry name" value="Transposon Tf2-6 polyprotein-like Protein"/>
    <property type="match status" value="1"/>
</dbReference>
<accession>A0A388KNL0</accession>
<dbReference type="SMART" id="SM00220">
    <property type="entry name" value="S_TKc"/>
    <property type="match status" value="1"/>
</dbReference>
<dbReference type="EMBL" id="BFEA01000150">
    <property type="protein sequence ID" value="GBG71650.1"/>
    <property type="molecule type" value="Genomic_DNA"/>
</dbReference>
<dbReference type="Pfam" id="PF00078">
    <property type="entry name" value="RVT_1"/>
    <property type="match status" value="1"/>
</dbReference>
<dbReference type="CDD" id="cd01647">
    <property type="entry name" value="RT_LTR"/>
    <property type="match status" value="1"/>
</dbReference>
<organism evidence="3 4">
    <name type="scientific">Chara braunii</name>
    <name type="common">Braun's stonewort</name>
    <dbReference type="NCBI Taxonomy" id="69332"/>
    <lineage>
        <taxon>Eukaryota</taxon>
        <taxon>Viridiplantae</taxon>
        <taxon>Streptophyta</taxon>
        <taxon>Charophyceae</taxon>
        <taxon>Charales</taxon>
        <taxon>Characeae</taxon>
        <taxon>Chara</taxon>
    </lineage>
</organism>
<dbReference type="AlphaFoldDB" id="A0A388KNL0"/>
<evidence type="ECO:0000313" key="4">
    <source>
        <dbReference type="Proteomes" id="UP000265515"/>
    </source>
</evidence>
<dbReference type="InterPro" id="IPR011009">
    <property type="entry name" value="Kinase-like_dom_sf"/>
</dbReference>
<dbReference type="Gene3D" id="2.40.50.40">
    <property type="match status" value="1"/>
</dbReference>
<gene>
    <name evidence="3" type="ORF">CBR_g9065</name>
</gene>
<protein>
    <recommendedName>
        <fullName evidence="2">Protein kinase domain-containing protein</fullName>
    </recommendedName>
</protein>
<dbReference type="CDD" id="cd00024">
    <property type="entry name" value="CD_CSD"/>
    <property type="match status" value="1"/>
</dbReference>
<dbReference type="PANTHER" id="PTHR33064:SF37">
    <property type="entry name" value="RIBONUCLEASE H"/>
    <property type="match status" value="1"/>
</dbReference>
<dbReference type="InterPro" id="IPR051320">
    <property type="entry name" value="Viral_Replic_Matur_Polypro"/>
</dbReference>
<dbReference type="Proteomes" id="UP000265515">
    <property type="component" value="Unassembled WGS sequence"/>
</dbReference>
<dbReference type="GO" id="GO:0004672">
    <property type="term" value="F:protein kinase activity"/>
    <property type="evidence" value="ECO:0007669"/>
    <property type="project" value="InterPro"/>
</dbReference>
<proteinExistence type="predicted"/>
<evidence type="ECO:0000256" key="1">
    <source>
        <dbReference type="SAM" id="MobiDB-lite"/>
    </source>
</evidence>
<sequence length="1177" mass="132492">MSSRHIAEYEETLKSLHARLDVLEKDDVPHRHTASSSIDPPNRELEEQMDHLVALVGNLNSFRQSVTISQQIATLQADLRQLQQQPTGTYNNLTSKQYKMPKFSIDRFDDYHKADPIRWWQGFTNELSIHLVPPESKISALYLCSTGASQVWLNHLAQTEGVDVAKLYTKITWEAMTEKWRKCFIVNDAKAKGVNRIFSMHQDSQPTCEWLTEWQKLVTIPNLDIPFVHLRREFFQRSVDTLSTALGERSLHTDFDQIVDKARVVIQTNRWAANERRSQPNFVEKGKGPRPQQVAAVQCNGQEDDQALTHESSEGDGVNALPRRNNKKKKAKSVSATEVGQSNKPWTKFSLMEEQYKLRQRQTRRPSTAKLRRLSFAGSEATPLPTPLDTVALLTTSSMSGEYAYVANLHEGYKDYAVQLVLPLDQPLHVQESYACAASAPSPSEPESSPTLLGNSSVWSRLEDLDPLTPEDFHWMPLPPFGSLPKPHCNALMAELGNYLHVAVPAPLMEDGVGIVDLREYIAKIDSEYATQRYDNVHAPLLYVRIQIGKATCNALIDCGATRNYISQDFMMRAGLGPRVQRKSQPTQVALADGRTHKTIDRCVESVPVYFAPHAREAVSFDILDTVRHDFGHVFEWVVMPFGLTDAPTTFQAAMTTEFRDMLDRFVLIYLDDILVYNRNLDEHIAHLCAVLDRLRTTKYNANRAKCEFVQQELDFVTPEGIGLLANKIKAIQDWPEPTNTTEVRSFMGLAGYYQRFIGGYARIASPLSILQSPKVPFQFTDEVRSSFHKLKMALLLALVLSIYDPTLPTRVTTDASGYGMGAVLEQHDEVDWHPVEYFSQKVSPITTRLMMCGRRSCLRVACHAWVSTEEFALEQDVSRKLLPKWFGPWPVTSAAGDEPDGPSFVIEIPPHLTVHPVFLASKLARYTPATSDDFPGRRSQDPPSMDGHQEVDCVIRHRKHGNKPMQYKVTFKWCDRDDTRWISRAALQASAPEIYADYEKKRLATDAALPPTRTSVLPATDSFALAGYERANMPILYRLHSPGAGVPACTQYCLSGLEENIMVGADGYIKLADFGFGKVLTGDGRTYTFCGTPGYVAPESVLARGYGTCIDWWGLGVVTYVLLSGRQPFGEPTEDPMVVMSRIVDQTFEAAAHLHIANVPANLWRSEPHHKYRSSQ</sequence>
<dbReference type="InterPro" id="IPR000477">
    <property type="entry name" value="RT_dom"/>
</dbReference>
<dbReference type="Gene3D" id="1.10.510.10">
    <property type="entry name" value="Transferase(Phosphotransferase) domain 1"/>
    <property type="match status" value="1"/>
</dbReference>
<dbReference type="InterPro" id="IPR041577">
    <property type="entry name" value="RT_RNaseH_2"/>
</dbReference>
<dbReference type="CDD" id="cd00303">
    <property type="entry name" value="retropepsin_like"/>
    <property type="match status" value="1"/>
</dbReference>
<dbReference type="SUPFAM" id="SSF56112">
    <property type="entry name" value="Protein kinase-like (PK-like)"/>
    <property type="match status" value="1"/>
</dbReference>
<name>A0A388KNL0_CHABU</name>
<dbReference type="InterPro" id="IPR000719">
    <property type="entry name" value="Prot_kinase_dom"/>
</dbReference>
<dbReference type="GO" id="GO:0005524">
    <property type="term" value="F:ATP binding"/>
    <property type="evidence" value="ECO:0007669"/>
    <property type="project" value="InterPro"/>
</dbReference>
<dbReference type="InterPro" id="IPR043128">
    <property type="entry name" value="Rev_trsase/Diguanyl_cyclase"/>
</dbReference>
<evidence type="ECO:0000313" key="3">
    <source>
        <dbReference type="EMBL" id="GBG71650.1"/>
    </source>
</evidence>
<dbReference type="InterPro" id="IPR043502">
    <property type="entry name" value="DNA/RNA_pol_sf"/>
</dbReference>
<dbReference type="Gramene" id="GBG71650">
    <property type="protein sequence ID" value="GBG71650"/>
    <property type="gene ID" value="CBR_g9065"/>
</dbReference>
<dbReference type="Gene3D" id="3.30.70.270">
    <property type="match status" value="2"/>
</dbReference>
<comment type="caution">
    <text evidence="3">The sequence shown here is derived from an EMBL/GenBank/DDBJ whole genome shotgun (WGS) entry which is preliminary data.</text>
</comment>
<reference evidence="3 4" key="1">
    <citation type="journal article" date="2018" name="Cell">
        <title>The Chara Genome: Secondary Complexity and Implications for Plant Terrestrialization.</title>
        <authorList>
            <person name="Nishiyama T."/>
            <person name="Sakayama H."/>
            <person name="Vries J.D."/>
            <person name="Buschmann H."/>
            <person name="Saint-Marcoux D."/>
            <person name="Ullrich K.K."/>
            <person name="Haas F.B."/>
            <person name="Vanderstraeten L."/>
            <person name="Becker D."/>
            <person name="Lang D."/>
            <person name="Vosolsobe S."/>
            <person name="Rombauts S."/>
            <person name="Wilhelmsson P.K.I."/>
            <person name="Janitza P."/>
            <person name="Kern R."/>
            <person name="Heyl A."/>
            <person name="Rumpler F."/>
            <person name="Villalobos L.I.A.C."/>
            <person name="Clay J.M."/>
            <person name="Skokan R."/>
            <person name="Toyoda A."/>
            <person name="Suzuki Y."/>
            <person name="Kagoshima H."/>
            <person name="Schijlen E."/>
            <person name="Tajeshwar N."/>
            <person name="Catarino B."/>
            <person name="Hetherington A.J."/>
            <person name="Saltykova A."/>
            <person name="Bonnot C."/>
            <person name="Breuninger H."/>
            <person name="Symeonidi A."/>
            <person name="Radhakrishnan G.V."/>
            <person name="Van Nieuwerburgh F."/>
            <person name="Deforce D."/>
            <person name="Chang C."/>
            <person name="Karol K.G."/>
            <person name="Hedrich R."/>
            <person name="Ulvskov P."/>
            <person name="Glockner G."/>
            <person name="Delwiche C.F."/>
            <person name="Petrasek J."/>
            <person name="Van de Peer Y."/>
            <person name="Friml J."/>
            <person name="Beilby M."/>
            <person name="Dolan L."/>
            <person name="Kohara Y."/>
            <person name="Sugano S."/>
            <person name="Fujiyama A."/>
            <person name="Delaux P.-M."/>
            <person name="Quint M."/>
            <person name="TheiBen G."/>
            <person name="Hagemann M."/>
            <person name="Harholt J."/>
            <person name="Dunand C."/>
            <person name="Zachgo S."/>
            <person name="Langdale J."/>
            <person name="Maumus F."/>
            <person name="Straeten D.V.D."/>
            <person name="Gould S.B."/>
            <person name="Rensing S.A."/>
        </authorList>
    </citation>
    <scope>NUCLEOTIDE SEQUENCE [LARGE SCALE GENOMIC DNA]</scope>
    <source>
        <strain evidence="3 4">S276</strain>
    </source>
</reference>
<evidence type="ECO:0000259" key="2">
    <source>
        <dbReference type="PROSITE" id="PS50011"/>
    </source>
</evidence>
<dbReference type="SUPFAM" id="SSF56672">
    <property type="entry name" value="DNA/RNA polymerases"/>
    <property type="match status" value="1"/>
</dbReference>
<feature type="domain" description="Protein kinase" evidence="2">
    <location>
        <begin position="890"/>
        <end position="1177"/>
    </location>
</feature>
<feature type="region of interest" description="Disordered" evidence="1">
    <location>
        <begin position="308"/>
        <end position="342"/>
    </location>
</feature>
<dbReference type="InterPro" id="IPR016197">
    <property type="entry name" value="Chromo-like_dom_sf"/>
</dbReference>
<keyword evidence="4" id="KW-1185">Reference proteome</keyword>
<dbReference type="SUPFAM" id="SSF54160">
    <property type="entry name" value="Chromo domain-like"/>
    <property type="match status" value="1"/>
</dbReference>
<dbReference type="Pfam" id="PF00069">
    <property type="entry name" value="Pkinase"/>
    <property type="match status" value="1"/>
</dbReference>
<dbReference type="PANTHER" id="PTHR33064">
    <property type="entry name" value="POL PROTEIN"/>
    <property type="match status" value="1"/>
</dbReference>
<dbReference type="Pfam" id="PF17919">
    <property type="entry name" value="RT_RNaseH_2"/>
    <property type="match status" value="1"/>
</dbReference>
<dbReference type="OrthoDB" id="9950135at2759"/>